<dbReference type="InterPro" id="IPR011048">
    <property type="entry name" value="Haem_d1_sf"/>
</dbReference>
<reference evidence="3 4" key="1">
    <citation type="submission" date="2024-07" db="EMBL/GenBank/DDBJ databases">
        <title>Section-level genome sequencing and comparative genomics of Aspergillus sections Usti and Cavernicolus.</title>
        <authorList>
            <consortium name="Lawrence Berkeley National Laboratory"/>
            <person name="Nybo J.L."/>
            <person name="Vesth T.C."/>
            <person name="Theobald S."/>
            <person name="Frisvad J.C."/>
            <person name="Larsen T.O."/>
            <person name="Kjaerboelling I."/>
            <person name="Rothschild-Mancinelli K."/>
            <person name="Lyhne E.K."/>
            <person name="Kogle M.E."/>
            <person name="Barry K."/>
            <person name="Clum A."/>
            <person name="Na H."/>
            <person name="Ledsgaard L."/>
            <person name="Lin J."/>
            <person name="Lipzen A."/>
            <person name="Kuo A."/>
            <person name="Riley R."/>
            <person name="Mondo S."/>
            <person name="Labutti K."/>
            <person name="Haridas S."/>
            <person name="Pangalinan J."/>
            <person name="Salamov A.A."/>
            <person name="Simmons B.A."/>
            <person name="Magnuson J.K."/>
            <person name="Chen J."/>
            <person name="Drula E."/>
            <person name="Henrissat B."/>
            <person name="Wiebenga A."/>
            <person name="Lubbers R.J."/>
            <person name="Gomes A.C."/>
            <person name="Makela M.R."/>
            <person name="Stajich J."/>
            <person name="Grigoriev I.V."/>
            <person name="Mortensen U.H."/>
            <person name="De Vries R.P."/>
            <person name="Baker S.E."/>
            <person name="Andersen M.R."/>
        </authorList>
    </citation>
    <scope>NUCLEOTIDE SEQUENCE [LARGE SCALE GENOMIC DNA]</scope>
    <source>
        <strain evidence="3 4">CBS 123904</strain>
    </source>
</reference>
<organism evidence="3 4">
    <name type="scientific">Aspergillus pseudoustus</name>
    <dbReference type="NCBI Taxonomy" id="1810923"/>
    <lineage>
        <taxon>Eukaryota</taxon>
        <taxon>Fungi</taxon>
        <taxon>Dikarya</taxon>
        <taxon>Ascomycota</taxon>
        <taxon>Pezizomycotina</taxon>
        <taxon>Eurotiomycetes</taxon>
        <taxon>Eurotiomycetidae</taxon>
        <taxon>Eurotiales</taxon>
        <taxon>Aspergillaceae</taxon>
        <taxon>Aspergillus</taxon>
        <taxon>Aspergillus subgen. Nidulantes</taxon>
    </lineage>
</organism>
<dbReference type="InterPro" id="IPR019405">
    <property type="entry name" value="Lactonase_7-beta_prop"/>
</dbReference>
<dbReference type="SUPFAM" id="SSF51004">
    <property type="entry name" value="C-terminal (heme d1) domain of cytochrome cd1-nitrite reductase"/>
    <property type="match status" value="1"/>
</dbReference>
<keyword evidence="2" id="KW-0732">Signal</keyword>
<proteinExistence type="inferred from homology"/>
<protein>
    <submittedName>
        <fullName evidence="3">Isomerase YbhE</fullName>
    </submittedName>
</protein>
<keyword evidence="3" id="KW-0413">Isomerase</keyword>
<dbReference type="Pfam" id="PF10282">
    <property type="entry name" value="Lactonase"/>
    <property type="match status" value="1"/>
</dbReference>
<dbReference type="InterPro" id="IPR015943">
    <property type="entry name" value="WD40/YVTN_repeat-like_dom_sf"/>
</dbReference>
<dbReference type="GO" id="GO:0016853">
    <property type="term" value="F:isomerase activity"/>
    <property type="evidence" value="ECO:0007669"/>
    <property type="project" value="UniProtKB-KW"/>
</dbReference>
<dbReference type="InterPro" id="IPR050282">
    <property type="entry name" value="Cycloisomerase_2"/>
</dbReference>
<comment type="similarity">
    <text evidence="1">Belongs to the cycloisomerase 2 family.</text>
</comment>
<keyword evidence="4" id="KW-1185">Reference proteome</keyword>
<feature type="chain" id="PRO_5045791854" evidence="2">
    <location>
        <begin position="22"/>
        <end position="420"/>
    </location>
</feature>
<evidence type="ECO:0000313" key="3">
    <source>
        <dbReference type="EMBL" id="KAL2830156.1"/>
    </source>
</evidence>
<comment type="caution">
    <text evidence="3">The sequence shown here is derived from an EMBL/GenBank/DDBJ whole genome shotgun (WGS) entry which is preliminary data.</text>
</comment>
<sequence length="420" mass="45252">MHFSRASIALPIWLFCSTVQSDLIYVASSSKNITTLSLTYEYFASTNPDIYVEDGYFAGFAPEKKYSLSVVDTFKTPAASPAWITLNKHNNILYLVDGVTAGNGSLTAYRTSSKNATGPPVELDSVECLLDGAYAGFYPNGKGLAVAHYTSSALHIYDITASNGTILPLETFTCTMSSPGPAYPRGPYLLAVDLGADKVRQYIINMETLLLDERPALNATPGSGARHGVFTKDPIMFPDGVASYVFYLAAEIAGTITAYRVTYLTNRGGLQFDLLPNGTYSSLELGTPQPDTGGKGITGELLISPDGEFLIASNRRDKKFNGTATQYPPDGQSDSISTFRIRQDLAGRLDFVQSAAAGGYISRTMNLNSAGNLAVIGTQEGNRLAVLERDLGSGLFKKQVADAYVEGDIWGVLWNDYNDI</sequence>
<evidence type="ECO:0000256" key="2">
    <source>
        <dbReference type="SAM" id="SignalP"/>
    </source>
</evidence>
<dbReference type="Proteomes" id="UP001610446">
    <property type="component" value="Unassembled WGS sequence"/>
</dbReference>
<evidence type="ECO:0000256" key="1">
    <source>
        <dbReference type="ARBA" id="ARBA00005564"/>
    </source>
</evidence>
<dbReference type="EMBL" id="JBFXLU010000312">
    <property type="protein sequence ID" value="KAL2830156.1"/>
    <property type="molecule type" value="Genomic_DNA"/>
</dbReference>
<dbReference type="PANTHER" id="PTHR30344">
    <property type="entry name" value="6-PHOSPHOGLUCONOLACTONASE-RELATED"/>
    <property type="match status" value="1"/>
</dbReference>
<name>A0ABR4IR67_9EURO</name>
<accession>A0ABR4IR67</accession>
<evidence type="ECO:0000313" key="4">
    <source>
        <dbReference type="Proteomes" id="UP001610446"/>
    </source>
</evidence>
<feature type="signal peptide" evidence="2">
    <location>
        <begin position="1"/>
        <end position="21"/>
    </location>
</feature>
<dbReference type="Gene3D" id="2.130.10.10">
    <property type="entry name" value="YVTN repeat-like/Quinoprotein amine dehydrogenase"/>
    <property type="match status" value="1"/>
</dbReference>
<gene>
    <name evidence="3" type="ORF">BJY01DRAFT_260998</name>
</gene>
<dbReference type="PANTHER" id="PTHR30344:SF1">
    <property type="entry name" value="6-PHOSPHOGLUCONOLACTONASE"/>
    <property type="match status" value="1"/>
</dbReference>